<dbReference type="GO" id="GO:0061504">
    <property type="term" value="P:cyclic threonylcarbamoyladenosine biosynthetic process"/>
    <property type="evidence" value="ECO:0007669"/>
    <property type="project" value="TreeGrafter"/>
</dbReference>
<dbReference type="AlphaFoldDB" id="D5ECN0"/>
<dbReference type="InterPro" id="IPR035985">
    <property type="entry name" value="Ubiquitin-activating_enz"/>
</dbReference>
<dbReference type="Proteomes" id="UP000002366">
    <property type="component" value="Chromosome"/>
</dbReference>
<dbReference type="PANTHER" id="PTHR43267:SF1">
    <property type="entry name" value="TRNA THREONYLCARBAMOYLADENOSINE DEHYDRATASE"/>
    <property type="match status" value="1"/>
</dbReference>
<dbReference type="RefSeq" id="WP_013047578.1">
    <property type="nucleotide sequence ID" value="NC_014011.1"/>
</dbReference>
<evidence type="ECO:0000313" key="3">
    <source>
        <dbReference type="EMBL" id="ADE56312.1"/>
    </source>
</evidence>
<dbReference type="PANTHER" id="PTHR43267">
    <property type="entry name" value="TRNA THREONYLCARBAMOYLADENOSINE DEHYDRATASE"/>
    <property type="match status" value="1"/>
</dbReference>
<dbReference type="CDD" id="cd00757">
    <property type="entry name" value="ThiF_MoeB_HesA_family"/>
    <property type="match status" value="1"/>
</dbReference>
<sequence length="228" mass="24588">MIPRRYDRNIASLGMEGQERLFRCHVLVAGCGGLGGVVVEILARAGVGTLTLVDGDVFSESNLNRQLLAKEDNFGRLKAEAAEARVKEINGHVNVWAVPHMLTEDNCQSLLAGVDLAIDALDSNLARAVLYKGCKEAKVPVIHGALGGMIGQVGRYRPWEKTHFDVFEGSLPDAGIEVAAGTPSFTPYVIGALEAAEAIKYLAEVEEIRWGTLTLVDLAIMSMETLEL</sequence>
<dbReference type="OrthoDB" id="9804286at2"/>
<dbReference type="GO" id="GO:0008641">
    <property type="term" value="F:ubiquitin-like modifier activating enzyme activity"/>
    <property type="evidence" value="ECO:0007669"/>
    <property type="project" value="InterPro"/>
</dbReference>
<evidence type="ECO:0000259" key="2">
    <source>
        <dbReference type="Pfam" id="PF00899"/>
    </source>
</evidence>
<dbReference type="STRING" id="572547.Amico_0165"/>
<dbReference type="SUPFAM" id="SSF69572">
    <property type="entry name" value="Activating enzymes of the ubiquitin-like proteins"/>
    <property type="match status" value="1"/>
</dbReference>
<proteinExistence type="predicted"/>
<gene>
    <name evidence="3" type="ordered locus">Amico_0165</name>
</gene>
<dbReference type="EMBL" id="CP001997">
    <property type="protein sequence ID" value="ADE56312.1"/>
    <property type="molecule type" value="Genomic_DNA"/>
</dbReference>
<keyword evidence="4" id="KW-1185">Reference proteome</keyword>
<evidence type="ECO:0000256" key="1">
    <source>
        <dbReference type="SAM" id="Phobius"/>
    </source>
</evidence>
<dbReference type="KEGG" id="aco:Amico_0165"/>
<evidence type="ECO:0000313" key="4">
    <source>
        <dbReference type="Proteomes" id="UP000002366"/>
    </source>
</evidence>
<accession>D5ECN0</accession>
<feature type="transmembrane region" description="Helical" evidence="1">
    <location>
        <begin position="21"/>
        <end position="43"/>
    </location>
</feature>
<keyword evidence="1" id="KW-0812">Transmembrane</keyword>
<dbReference type="HOGENOM" id="CLU_013325_10_4_0"/>
<reference evidence="3 4" key="1">
    <citation type="journal article" date="2010" name="Stand. Genomic Sci.">
        <title>Complete genome sequence of Aminobacterium colombiense type strain (ALA-1).</title>
        <authorList>
            <person name="Chertkov O."/>
            <person name="Sikorski J."/>
            <person name="Brambilla E."/>
            <person name="Lapidus A."/>
            <person name="Copeland A."/>
            <person name="Glavina Del Rio T."/>
            <person name="Nolan M."/>
            <person name="Lucas S."/>
            <person name="Tice H."/>
            <person name="Cheng J.F."/>
            <person name="Han C."/>
            <person name="Detter J.C."/>
            <person name="Bruce D."/>
            <person name="Tapia R."/>
            <person name="Goodwin L."/>
            <person name="Pitluck S."/>
            <person name="Liolios K."/>
            <person name="Ivanova N."/>
            <person name="Mavromatis K."/>
            <person name="Ovchinnikova G."/>
            <person name="Pati A."/>
            <person name="Chen A."/>
            <person name="Palaniappan K."/>
            <person name="Land M."/>
            <person name="Hauser L."/>
            <person name="Chang Y.J."/>
            <person name="Jeffries C.D."/>
            <person name="Spring S."/>
            <person name="Rohde M."/>
            <person name="Goker M."/>
            <person name="Bristow J."/>
            <person name="Eisen J.A."/>
            <person name="Markowitz V."/>
            <person name="Hugenholtz P."/>
            <person name="Kyrpides N.C."/>
            <person name="Klenk H.P."/>
        </authorList>
    </citation>
    <scope>NUCLEOTIDE SEQUENCE [LARGE SCALE GENOMIC DNA]</scope>
    <source>
        <strain evidence="4">DSM 12261 / ALA-1</strain>
    </source>
</reference>
<dbReference type="Pfam" id="PF00899">
    <property type="entry name" value="ThiF"/>
    <property type="match status" value="1"/>
</dbReference>
<dbReference type="Gene3D" id="3.40.50.720">
    <property type="entry name" value="NAD(P)-binding Rossmann-like Domain"/>
    <property type="match status" value="1"/>
</dbReference>
<dbReference type="eggNOG" id="COG0476">
    <property type="taxonomic scope" value="Bacteria"/>
</dbReference>
<name>D5ECN0_AMICL</name>
<dbReference type="InterPro" id="IPR000594">
    <property type="entry name" value="ThiF_NAD_FAD-bd"/>
</dbReference>
<feature type="domain" description="THIF-type NAD/FAD binding fold" evidence="2">
    <location>
        <begin position="6"/>
        <end position="226"/>
    </location>
</feature>
<protein>
    <submittedName>
        <fullName evidence="3">UBA/THIF-type NAD/FAD binding protein</fullName>
    </submittedName>
</protein>
<dbReference type="InterPro" id="IPR045886">
    <property type="entry name" value="ThiF/MoeB/HesA"/>
</dbReference>
<dbReference type="GO" id="GO:0061503">
    <property type="term" value="F:tRNA threonylcarbamoyladenosine dehydratase"/>
    <property type="evidence" value="ECO:0007669"/>
    <property type="project" value="TreeGrafter"/>
</dbReference>
<keyword evidence="1" id="KW-0472">Membrane</keyword>
<keyword evidence="1" id="KW-1133">Transmembrane helix</keyword>
<organism evidence="3 4">
    <name type="scientific">Aminobacterium colombiense (strain DSM 12261 / ALA-1)</name>
    <dbReference type="NCBI Taxonomy" id="572547"/>
    <lineage>
        <taxon>Bacteria</taxon>
        <taxon>Thermotogati</taxon>
        <taxon>Synergistota</taxon>
        <taxon>Synergistia</taxon>
        <taxon>Synergistales</taxon>
        <taxon>Aminobacteriaceae</taxon>
        <taxon>Aminobacterium</taxon>
    </lineage>
</organism>